<dbReference type="SUPFAM" id="SSF52058">
    <property type="entry name" value="L domain-like"/>
    <property type="match status" value="2"/>
</dbReference>
<dbReference type="GO" id="GO:0005886">
    <property type="term" value="C:plasma membrane"/>
    <property type="evidence" value="ECO:0007669"/>
    <property type="project" value="UniProtKB-SubCell"/>
</dbReference>
<evidence type="ECO:0000256" key="7">
    <source>
        <dbReference type="ARBA" id="ARBA00022737"/>
    </source>
</evidence>
<evidence type="ECO:0000313" key="16">
    <source>
        <dbReference type="Proteomes" id="UP000324897"/>
    </source>
</evidence>
<organism evidence="15 16">
    <name type="scientific">Eragrostis curvula</name>
    <name type="common">weeping love grass</name>
    <dbReference type="NCBI Taxonomy" id="38414"/>
    <lineage>
        <taxon>Eukaryota</taxon>
        <taxon>Viridiplantae</taxon>
        <taxon>Streptophyta</taxon>
        <taxon>Embryophyta</taxon>
        <taxon>Tracheophyta</taxon>
        <taxon>Spermatophyta</taxon>
        <taxon>Magnoliopsida</taxon>
        <taxon>Liliopsida</taxon>
        <taxon>Poales</taxon>
        <taxon>Poaceae</taxon>
        <taxon>PACMAD clade</taxon>
        <taxon>Chloridoideae</taxon>
        <taxon>Eragrostideae</taxon>
        <taxon>Eragrostidinae</taxon>
        <taxon>Eragrostis</taxon>
    </lineage>
</organism>
<dbReference type="SMART" id="SM00369">
    <property type="entry name" value="LRR_TYP"/>
    <property type="match status" value="12"/>
</dbReference>
<dbReference type="OrthoDB" id="1060944at2759"/>
<dbReference type="SUPFAM" id="SSF52047">
    <property type="entry name" value="RNI-like"/>
    <property type="match status" value="1"/>
</dbReference>
<evidence type="ECO:0000256" key="6">
    <source>
        <dbReference type="ARBA" id="ARBA00022729"/>
    </source>
</evidence>
<dbReference type="AlphaFoldDB" id="A0A5J9SDA6"/>
<dbReference type="PANTHER" id="PTHR48063:SF55">
    <property type="entry name" value="LEUCINE-RICH REPEAT-CONTAINING N-TERMINAL PLANT-TYPE DOMAIN-CONTAINING PROTEIN"/>
    <property type="match status" value="1"/>
</dbReference>
<dbReference type="PANTHER" id="PTHR48063">
    <property type="entry name" value="LRR RECEPTOR-LIKE KINASE"/>
    <property type="match status" value="1"/>
</dbReference>
<dbReference type="PROSITE" id="PS51450">
    <property type="entry name" value="LRR"/>
    <property type="match status" value="1"/>
</dbReference>
<comment type="subcellular location">
    <subcellularLocation>
        <location evidence="1">Cell membrane</location>
        <topology evidence="1">Single-pass type I membrane protein</topology>
    </subcellularLocation>
</comment>
<evidence type="ECO:0000259" key="14">
    <source>
        <dbReference type="Pfam" id="PF23598"/>
    </source>
</evidence>
<name>A0A5J9SDA6_9POAL</name>
<feature type="transmembrane region" description="Helical" evidence="11">
    <location>
        <begin position="1016"/>
        <end position="1039"/>
    </location>
</feature>
<dbReference type="FunFam" id="3.80.10.10:FF:000233">
    <property type="entry name" value="Leucine-rich repeat receptor-like protein kinase TDR"/>
    <property type="match status" value="1"/>
</dbReference>
<comment type="caution">
    <text evidence="15">The sequence shown here is derived from an EMBL/GenBank/DDBJ whole genome shotgun (WGS) entry which is preliminary data.</text>
</comment>
<dbReference type="PRINTS" id="PR00019">
    <property type="entry name" value="LEURICHRPT"/>
</dbReference>
<dbReference type="InterPro" id="IPR055414">
    <property type="entry name" value="LRR_R13L4/SHOC2-like"/>
</dbReference>
<dbReference type="InterPro" id="IPR003591">
    <property type="entry name" value="Leu-rich_rpt_typical-subtyp"/>
</dbReference>
<gene>
    <name evidence="15" type="ORF">EJB05_57907</name>
</gene>
<sequence length="1076" mass="119852">MRHRSAMILVLVTCNFFLVAHGLHQHKPAGGNVAKSCIPRERDALLAFKKGITNNVNKMLESWRGGQDCCRWRGVTCSNRSGHVIKLDLQGSRSFDKHYSLVGQISSSLLSLEYLEYLDLIWNIDLVGPNYNAPEFLGSMKSLRHLDLSNMNFGGDTVPSFLGNLSYLEYLDLSGSFRGPYYGYLAFPEFMGSLKNLRHLCLSDMPFTGRLPFLGNLSNLEYLDLSETSFTDSVPPQLGNLSNLQHLDLCCGEDLSPTDISWLSPLHSLEYLDLTSVNLSAALDWAHVLNTLPSLEVLHLEKSLLTSANQPLVHLNLTNLHQIDLSSNHFHHPVASCWFWNLTNIEELRLDDTHLYGPFPTALGRMRGLKMLYFRDNGNTATIQVDIKDLCALELISLDRSLSSGNITELVDNLPRCSSNKLEYLMLRDNNITGILPDRLSHLTGLAKIDLTNNSITGAIPPGIGNCTSLGFLRLSNNHISGVIPEGITHIFRDLHWLDLSSNHISGVIPQGMIGHVFPHLQNIDLSNNHISGVIPQGIVNGFPNLQNLDLSNNHISGAIPQGIMHVFPNLHNLDLSNNNICGVIPQGIMHVFPNLHNLDLSNNHISGVIPQRISQIFPALQNLDLSDNHISGAIPPEIGSSSTLQKLILHSNQLNGRIPVLPKSLTFLDISLNFLSGPLPSDFGATNLEALTLYSNHISGHIPQSICHLRNMLVLDLSNNFLEGTLPECLQKLDMVFLLVSNNNFSGNFPPFLQSCSKLAIVDLSWNKFYGRLPEWIGNMVYLKFLQLSYNRFNGYIPANITKLRNLRYLNLASNNISGAIPLSMSNLRAMTEKHPKIQGVDMFQWYTGQLGEFREIFSVVMKRQELKYGAGIFQMVGIELSHNHLTGGIPDEITSLNGLLNLNLSWNELGGLIPEKIGAMTSIESLDLLWNHLSGAIPPSLSELTYLSYMDLSHNNLTGRVPQGRQLDTLYTGNPSMYDGNSGLCGPPLQRNCSGNIAPENRSQSTRERNPDPLFFYLGFGSGYIAGLWVVCCALLFKKVWRIAYFHLSDRVYDKVYVYVIVTWGRLARRTSAD</sequence>
<dbReference type="FunFam" id="3.80.10.10:FF:000213">
    <property type="entry name" value="Tyrosine-sulfated glycopeptide receptor 1"/>
    <property type="match status" value="1"/>
</dbReference>
<dbReference type="Gramene" id="TVT96832">
    <property type="protein sequence ID" value="TVT96832"/>
    <property type="gene ID" value="EJB05_57907"/>
</dbReference>
<keyword evidence="6 12" id="KW-0732">Signal</keyword>
<dbReference type="Gene3D" id="3.80.10.10">
    <property type="entry name" value="Ribonuclease Inhibitor"/>
    <property type="match status" value="5"/>
</dbReference>
<evidence type="ECO:0000256" key="12">
    <source>
        <dbReference type="SAM" id="SignalP"/>
    </source>
</evidence>
<evidence type="ECO:0000256" key="3">
    <source>
        <dbReference type="ARBA" id="ARBA00022475"/>
    </source>
</evidence>
<dbReference type="Pfam" id="PF13855">
    <property type="entry name" value="LRR_8"/>
    <property type="match status" value="4"/>
</dbReference>
<feature type="chain" id="PRO_5023928979" evidence="12">
    <location>
        <begin position="23"/>
        <end position="1076"/>
    </location>
</feature>
<dbReference type="Proteomes" id="UP000324897">
    <property type="component" value="Unassembled WGS sequence"/>
</dbReference>
<dbReference type="GO" id="GO:0009791">
    <property type="term" value="P:post-embryonic development"/>
    <property type="evidence" value="ECO:0007669"/>
    <property type="project" value="UniProtKB-ARBA"/>
</dbReference>
<evidence type="ECO:0000256" key="5">
    <source>
        <dbReference type="ARBA" id="ARBA00022692"/>
    </source>
</evidence>
<feature type="domain" description="Disease resistance R13L4/SHOC-2-like LRR" evidence="14">
    <location>
        <begin position="107"/>
        <end position="326"/>
    </location>
</feature>
<comment type="similarity">
    <text evidence="2">Belongs to the RLP family.</text>
</comment>
<dbReference type="Pfam" id="PF23598">
    <property type="entry name" value="LRR_14"/>
    <property type="match status" value="1"/>
</dbReference>
<dbReference type="InterPro" id="IPR013210">
    <property type="entry name" value="LRR_N_plant-typ"/>
</dbReference>
<evidence type="ECO:0000256" key="10">
    <source>
        <dbReference type="ARBA" id="ARBA00023180"/>
    </source>
</evidence>
<proteinExistence type="inferred from homology"/>
<evidence type="ECO:0000259" key="13">
    <source>
        <dbReference type="Pfam" id="PF08263"/>
    </source>
</evidence>
<evidence type="ECO:0000256" key="8">
    <source>
        <dbReference type="ARBA" id="ARBA00022989"/>
    </source>
</evidence>
<evidence type="ECO:0000256" key="1">
    <source>
        <dbReference type="ARBA" id="ARBA00004251"/>
    </source>
</evidence>
<evidence type="ECO:0000256" key="9">
    <source>
        <dbReference type="ARBA" id="ARBA00023136"/>
    </source>
</evidence>
<dbReference type="InterPro" id="IPR032675">
    <property type="entry name" value="LRR_dom_sf"/>
</dbReference>
<feature type="domain" description="Leucine-rich repeat-containing N-terminal plant-type" evidence="13">
    <location>
        <begin position="40"/>
        <end position="78"/>
    </location>
</feature>
<feature type="signal peptide" evidence="12">
    <location>
        <begin position="1"/>
        <end position="22"/>
    </location>
</feature>
<dbReference type="Pfam" id="PF00560">
    <property type="entry name" value="LRR_1"/>
    <property type="match status" value="2"/>
</dbReference>
<dbReference type="FunFam" id="3.80.10.10:FF:000649">
    <property type="entry name" value="Leucine Rich Repeat family protein"/>
    <property type="match status" value="1"/>
</dbReference>
<evidence type="ECO:0000256" key="4">
    <source>
        <dbReference type="ARBA" id="ARBA00022614"/>
    </source>
</evidence>
<protein>
    <submittedName>
        <fullName evidence="15">Uncharacterized protein</fullName>
    </submittedName>
</protein>
<feature type="non-terminal residue" evidence="15">
    <location>
        <position position="1"/>
    </location>
</feature>
<evidence type="ECO:0000313" key="15">
    <source>
        <dbReference type="EMBL" id="TVT96832.1"/>
    </source>
</evidence>
<keyword evidence="7" id="KW-0677">Repeat</keyword>
<keyword evidence="5 11" id="KW-0812">Transmembrane</keyword>
<dbReference type="InterPro" id="IPR046956">
    <property type="entry name" value="RLP23-like"/>
</dbReference>
<dbReference type="EMBL" id="RWGY01001120">
    <property type="protein sequence ID" value="TVT96832.1"/>
    <property type="molecule type" value="Genomic_DNA"/>
</dbReference>
<keyword evidence="4" id="KW-0433">Leucine-rich repeat</keyword>
<keyword evidence="3" id="KW-1003">Cell membrane</keyword>
<dbReference type="Pfam" id="PF08263">
    <property type="entry name" value="LRRNT_2"/>
    <property type="match status" value="1"/>
</dbReference>
<keyword evidence="16" id="KW-1185">Reference proteome</keyword>
<accession>A0A5J9SDA6</accession>
<keyword evidence="10" id="KW-0325">Glycoprotein</keyword>
<dbReference type="InterPro" id="IPR001611">
    <property type="entry name" value="Leu-rich_rpt"/>
</dbReference>
<keyword evidence="9 11" id="KW-0472">Membrane</keyword>
<reference evidence="15 16" key="1">
    <citation type="journal article" date="2019" name="Sci. Rep.">
        <title>A high-quality genome of Eragrostis curvula grass provides insights into Poaceae evolution and supports new strategies to enhance forage quality.</title>
        <authorList>
            <person name="Carballo J."/>
            <person name="Santos B.A.C.M."/>
            <person name="Zappacosta D."/>
            <person name="Garbus I."/>
            <person name="Selva J.P."/>
            <person name="Gallo C.A."/>
            <person name="Diaz A."/>
            <person name="Albertini E."/>
            <person name="Caccamo M."/>
            <person name="Echenique V."/>
        </authorList>
    </citation>
    <scope>NUCLEOTIDE SEQUENCE [LARGE SCALE GENOMIC DNA]</scope>
    <source>
        <strain evidence="16">cv. Victoria</strain>
        <tissue evidence="15">Leaf</tissue>
    </source>
</reference>
<evidence type="ECO:0000256" key="2">
    <source>
        <dbReference type="ARBA" id="ARBA00009592"/>
    </source>
</evidence>
<keyword evidence="8 11" id="KW-1133">Transmembrane helix</keyword>
<evidence type="ECO:0000256" key="11">
    <source>
        <dbReference type="SAM" id="Phobius"/>
    </source>
</evidence>